<protein>
    <submittedName>
        <fullName evidence="3 4">NADP oxidoreductase</fullName>
    </submittedName>
</protein>
<feature type="domain" description="Pyrroline-5-carboxylate reductase catalytic N-terminal" evidence="2">
    <location>
        <begin position="3"/>
        <end position="91"/>
    </location>
</feature>
<dbReference type="EMBL" id="RCIW01000010">
    <property type="protein sequence ID" value="RLP09671.1"/>
    <property type="molecule type" value="Genomic_DNA"/>
</dbReference>
<evidence type="ECO:0000313" key="4">
    <source>
        <dbReference type="EMBL" id="SYZ33578.1"/>
    </source>
</evidence>
<dbReference type="GO" id="GO:0016491">
    <property type="term" value="F:oxidoreductase activity"/>
    <property type="evidence" value="ECO:0007669"/>
    <property type="project" value="UniProtKB-KW"/>
</dbReference>
<reference evidence="3 6" key="3">
    <citation type="submission" date="2018-10" db="EMBL/GenBank/DDBJ databases">
        <title>Propionibacterium australiense Genome Sequencing and Assembly.</title>
        <authorList>
            <person name="Bernier A.-M."/>
            <person name="Bernard K."/>
        </authorList>
    </citation>
    <scope>NUCLEOTIDE SEQUENCE [LARGE SCALE GENOMIC DNA]</scope>
    <source>
        <strain evidence="3 6">NML98A078</strain>
    </source>
</reference>
<keyword evidence="5" id="KW-1185">Reference proteome</keyword>
<organism evidence="4 5">
    <name type="scientific">Propionibacterium australiense</name>
    <dbReference type="NCBI Taxonomy" id="119981"/>
    <lineage>
        <taxon>Bacteria</taxon>
        <taxon>Bacillati</taxon>
        <taxon>Actinomycetota</taxon>
        <taxon>Actinomycetes</taxon>
        <taxon>Propionibacteriales</taxon>
        <taxon>Propionibacteriaceae</taxon>
        <taxon>Propionibacterium</taxon>
    </lineage>
</organism>
<dbReference type="Proteomes" id="UP000279336">
    <property type="component" value="Unassembled WGS sequence"/>
</dbReference>
<dbReference type="EMBL" id="UNQJ01000009">
    <property type="protein sequence ID" value="SYZ33578.1"/>
    <property type="molecule type" value="Genomic_DNA"/>
</dbReference>
<reference evidence="4" key="1">
    <citation type="submission" date="2018-08" db="EMBL/GenBank/DDBJ databases">
        <authorList>
            <person name="Ferrada E.E."/>
            <person name="Latorre B.A."/>
        </authorList>
    </citation>
    <scope>NUCLEOTIDE SEQUENCE [LARGE SCALE GENOMIC DNA]</scope>
    <source>
        <strain evidence="4">Propionibacterium_australiense1</strain>
    </source>
</reference>
<dbReference type="Proteomes" id="UP000263928">
    <property type="component" value="Unassembled WGS sequence"/>
</dbReference>
<dbReference type="Gene3D" id="3.40.50.720">
    <property type="entry name" value="NAD(P)-binding Rossmann-like Domain"/>
    <property type="match status" value="1"/>
</dbReference>
<name>A0A383S6G8_9ACTN</name>
<evidence type="ECO:0000313" key="6">
    <source>
        <dbReference type="Proteomes" id="UP000279336"/>
    </source>
</evidence>
<evidence type="ECO:0000259" key="2">
    <source>
        <dbReference type="Pfam" id="PF03807"/>
    </source>
</evidence>
<dbReference type="InterPro" id="IPR051267">
    <property type="entry name" value="STEAP_metalloreductase"/>
</dbReference>
<dbReference type="AlphaFoldDB" id="A0A383S6G8"/>
<dbReference type="Pfam" id="PF03807">
    <property type="entry name" value="F420_oxidored"/>
    <property type="match status" value="1"/>
</dbReference>
<sequence>MGIGIIGAGAIGSAIARLATGAGIDVVIANSRGPETLGGLVADLGPTASAGTVAQAAQAGDVIVLAVPPNAMDGFPTGLFDERIVLDTSNYYPYRDGRIAELDTGEVTNAERAQRKLPRARLIKAFSNILAPHIPLLAREHGASDRSALPVAGDDEKARAVVMELVDRLGFDPVDAGTAADAWRFEPETAAYTPIYLAAPLNPGDDIFTAPVSPTSATQLRDALERAERVDVAARVY</sequence>
<evidence type="ECO:0000256" key="1">
    <source>
        <dbReference type="ARBA" id="ARBA00023002"/>
    </source>
</evidence>
<dbReference type="RefSeq" id="WP_119161915.1">
    <property type="nucleotide sequence ID" value="NZ_LR134442.1"/>
</dbReference>
<gene>
    <name evidence="3" type="ORF">D7U36_07730</name>
    <name evidence="4" type="ORF">PROPAUS_1497</name>
</gene>
<evidence type="ECO:0000313" key="3">
    <source>
        <dbReference type="EMBL" id="RLP09671.1"/>
    </source>
</evidence>
<keyword evidence="1" id="KW-0560">Oxidoreductase</keyword>
<reference evidence="5" key="2">
    <citation type="submission" date="2018-08" db="EMBL/GenBank/DDBJ databases">
        <authorList>
            <person name="Hornung B."/>
        </authorList>
    </citation>
    <scope>NUCLEOTIDE SEQUENCE [LARGE SCALE GENOMIC DNA]</scope>
</reference>
<accession>A0A383S6G8</accession>
<dbReference type="SUPFAM" id="SSF51735">
    <property type="entry name" value="NAD(P)-binding Rossmann-fold domains"/>
    <property type="match status" value="1"/>
</dbReference>
<evidence type="ECO:0000313" key="5">
    <source>
        <dbReference type="Proteomes" id="UP000263928"/>
    </source>
</evidence>
<dbReference type="PANTHER" id="PTHR14239">
    <property type="entry name" value="DUDULIN-RELATED"/>
    <property type="match status" value="1"/>
</dbReference>
<dbReference type="OrthoDB" id="1523398at2"/>
<dbReference type="InterPro" id="IPR028939">
    <property type="entry name" value="P5C_Rdtase_cat_N"/>
</dbReference>
<proteinExistence type="predicted"/>
<dbReference type="InterPro" id="IPR036291">
    <property type="entry name" value="NAD(P)-bd_dom_sf"/>
</dbReference>